<comment type="caution">
    <text evidence="2">The sequence shown here is derived from an EMBL/GenBank/DDBJ whole genome shotgun (WGS) entry which is preliminary data.</text>
</comment>
<feature type="chain" id="PRO_5003598747" description="Secreted protein" evidence="1">
    <location>
        <begin position="24"/>
        <end position="175"/>
    </location>
</feature>
<evidence type="ECO:0000313" key="2">
    <source>
        <dbReference type="EMBL" id="GAB55695.1"/>
    </source>
</evidence>
<keyword evidence="1" id="KW-0732">Signal</keyword>
<dbReference type="AlphaFoldDB" id="H5TBL8"/>
<keyword evidence="3" id="KW-1185">Reference proteome</keyword>
<sequence length="175" mass="18990">MNKTLISSTAFAVFTAIALPTLAAEDLKCGCYAPVEDKIAAANPVNGYNLNCESNDRFTETGTAVSVQKSDLKVYVGANGAIQGDNDMNITFRSRNKEYLVAAYDGSDKHLLWGGMKNDNNDQQVDGFRIKNVSEGTWTASFQADTTGKNYKGVVLFNDLGNGKKTMTALCLRDH</sequence>
<reference evidence="2 3" key="2">
    <citation type="journal article" date="2017" name="Antonie Van Leeuwenhoek">
        <title>Rhizobium rhizosphaerae sp. nov., a novel species isolated from rice rhizosphere.</title>
        <authorList>
            <person name="Zhao J.J."/>
            <person name="Zhang J."/>
            <person name="Zhang R.J."/>
            <person name="Zhang C.W."/>
            <person name="Yin H.Q."/>
            <person name="Zhang X.X."/>
        </authorList>
    </citation>
    <scope>NUCLEOTIDE SEQUENCE [LARGE SCALE GENOMIC DNA]</scope>
    <source>
        <strain evidence="2 3">ACAM 611</strain>
    </source>
</reference>
<evidence type="ECO:0008006" key="4">
    <source>
        <dbReference type="Google" id="ProtNLM"/>
    </source>
</evidence>
<evidence type="ECO:0000256" key="1">
    <source>
        <dbReference type="SAM" id="SignalP"/>
    </source>
</evidence>
<organism evidence="2 3">
    <name type="scientific">Glaciecola punicea ACAM 611</name>
    <dbReference type="NCBI Taxonomy" id="1121923"/>
    <lineage>
        <taxon>Bacteria</taxon>
        <taxon>Pseudomonadati</taxon>
        <taxon>Pseudomonadota</taxon>
        <taxon>Gammaproteobacteria</taxon>
        <taxon>Alteromonadales</taxon>
        <taxon>Alteromonadaceae</taxon>
        <taxon>Glaciecola</taxon>
    </lineage>
</organism>
<protein>
    <recommendedName>
        <fullName evidence="4">Secreted protein</fullName>
    </recommendedName>
</protein>
<accession>H5TBL8</accession>
<dbReference type="Proteomes" id="UP000053586">
    <property type="component" value="Unassembled WGS sequence"/>
</dbReference>
<reference evidence="2 3" key="1">
    <citation type="journal article" date="2012" name="J. Bacteriol.">
        <title>Genome sequence of proteorhodopsin-containing sea ice bacterium Glaciecola punicea ACAM 611T.</title>
        <authorList>
            <person name="Qin Q.-L."/>
            <person name="Xie B.-B."/>
            <person name="Shu Y.-L."/>
            <person name="Rong J.-C."/>
            <person name="Zhao D.-L."/>
            <person name="Zhang X.-Y."/>
            <person name="Chen X.-L."/>
            <person name="Zhou B.-C."/>
            <person name="Zhanga Y.-Z."/>
        </authorList>
    </citation>
    <scope>NUCLEOTIDE SEQUENCE [LARGE SCALE GENOMIC DNA]</scope>
    <source>
        <strain evidence="2 3">ACAM 611</strain>
    </source>
</reference>
<name>H5TBL8_9ALTE</name>
<evidence type="ECO:0000313" key="3">
    <source>
        <dbReference type="Proteomes" id="UP000053586"/>
    </source>
</evidence>
<proteinExistence type="predicted"/>
<dbReference type="RefSeq" id="WP_006005023.1">
    <property type="nucleotide sequence ID" value="NZ_BAET01000014.1"/>
</dbReference>
<feature type="signal peptide" evidence="1">
    <location>
        <begin position="1"/>
        <end position="23"/>
    </location>
</feature>
<gene>
    <name evidence="2" type="ORF">GPUN_1578</name>
</gene>
<dbReference type="EMBL" id="BAET01000014">
    <property type="protein sequence ID" value="GAB55695.1"/>
    <property type="molecule type" value="Genomic_DNA"/>
</dbReference>